<feature type="transmembrane region" description="Helical" evidence="7">
    <location>
        <begin position="536"/>
        <end position="559"/>
    </location>
</feature>
<dbReference type="EMBL" id="CAUYUJ010016952">
    <property type="protein sequence ID" value="CAK0870374.1"/>
    <property type="molecule type" value="Genomic_DNA"/>
</dbReference>
<evidence type="ECO:0000256" key="2">
    <source>
        <dbReference type="ARBA" id="ARBA00022448"/>
    </source>
</evidence>
<protein>
    <recommendedName>
        <fullName evidence="10">Aquaporin</fullName>
    </recommendedName>
</protein>
<feature type="transmembrane region" description="Helical" evidence="7">
    <location>
        <begin position="571"/>
        <end position="590"/>
    </location>
</feature>
<dbReference type="PRINTS" id="PR00783">
    <property type="entry name" value="MINTRINSICP"/>
</dbReference>
<feature type="transmembrane region" description="Helical" evidence="7">
    <location>
        <begin position="623"/>
        <end position="642"/>
    </location>
</feature>
<feature type="transmembrane region" description="Helical" evidence="7">
    <location>
        <begin position="203"/>
        <end position="225"/>
    </location>
</feature>
<dbReference type="PANTHER" id="PTHR45724">
    <property type="entry name" value="AQUAPORIN NIP2-1"/>
    <property type="match status" value="1"/>
</dbReference>
<feature type="transmembrane region" description="Helical" evidence="7">
    <location>
        <begin position="398"/>
        <end position="417"/>
    </location>
</feature>
<feature type="transmembrane region" description="Helical" evidence="7">
    <location>
        <begin position="319"/>
        <end position="342"/>
    </location>
</feature>
<feature type="transmembrane region" description="Helical" evidence="7">
    <location>
        <begin position="231"/>
        <end position="252"/>
    </location>
</feature>
<feature type="transmembrane region" description="Helical" evidence="7">
    <location>
        <begin position="438"/>
        <end position="454"/>
    </location>
</feature>
<dbReference type="InterPro" id="IPR023271">
    <property type="entry name" value="Aquaporin-like"/>
</dbReference>
<organism evidence="8 9">
    <name type="scientific">Prorocentrum cordatum</name>
    <dbReference type="NCBI Taxonomy" id="2364126"/>
    <lineage>
        <taxon>Eukaryota</taxon>
        <taxon>Sar</taxon>
        <taxon>Alveolata</taxon>
        <taxon>Dinophyceae</taxon>
        <taxon>Prorocentrales</taxon>
        <taxon>Prorocentraceae</taxon>
        <taxon>Prorocentrum</taxon>
    </lineage>
</organism>
<evidence type="ECO:0000256" key="4">
    <source>
        <dbReference type="ARBA" id="ARBA00022989"/>
    </source>
</evidence>
<evidence type="ECO:0000256" key="6">
    <source>
        <dbReference type="SAM" id="MobiDB-lite"/>
    </source>
</evidence>
<gene>
    <name evidence="8" type="ORF">PCOR1329_LOCUS56502</name>
</gene>
<keyword evidence="5 7" id="KW-0472">Membrane</keyword>
<name>A0ABN9VCF7_9DINO</name>
<proteinExistence type="predicted"/>
<feature type="transmembrane region" description="Helical" evidence="7">
    <location>
        <begin position="354"/>
        <end position="378"/>
    </location>
</feature>
<dbReference type="Gene3D" id="1.20.1080.10">
    <property type="entry name" value="Glycerol uptake facilitator protein"/>
    <property type="match status" value="2"/>
</dbReference>
<reference evidence="8" key="1">
    <citation type="submission" date="2023-10" db="EMBL/GenBank/DDBJ databases">
        <authorList>
            <person name="Chen Y."/>
            <person name="Shah S."/>
            <person name="Dougan E. K."/>
            <person name="Thang M."/>
            <person name="Chan C."/>
        </authorList>
    </citation>
    <scope>NUCLEOTIDE SEQUENCE [LARGE SCALE GENOMIC DNA]</scope>
</reference>
<feature type="transmembrane region" description="Helical" evidence="7">
    <location>
        <begin position="501"/>
        <end position="524"/>
    </location>
</feature>
<dbReference type="Proteomes" id="UP001189429">
    <property type="component" value="Unassembled WGS sequence"/>
</dbReference>
<accession>A0ABN9VCF7</accession>
<feature type="region of interest" description="Disordered" evidence="6">
    <location>
        <begin position="79"/>
        <end position="98"/>
    </location>
</feature>
<evidence type="ECO:0000256" key="1">
    <source>
        <dbReference type="ARBA" id="ARBA00004141"/>
    </source>
</evidence>
<dbReference type="PROSITE" id="PS00221">
    <property type="entry name" value="MIP"/>
    <property type="match status" value="1"/>
</dbReference>
<evidence type="ECO:0000313" key="8">
    <source>
        <dbReference type="EMBL" id="CAK0870374.1"/>
    </source>
</evidence>
<dbReference type="InterPro" id="IPR022357">
    <property type="entry name" value="MIP_CS"/>
</dbReference>
<dbReference type="Pfam" id="PF00230">
    <property type="entry name" value="MIP"/>
    <property type="match status" value="2"/>
</dbReference>
<evidence type="ECO:0000313" key="9">
    <source>
        <dbReference type="Proteomes" id="UP001189429"/>
    </source>
</evidence>
<keyword evidence="9" id="KW-1185">Reference proteome</keyword>
<keyword evidence="2" id="KW-0813">Transport</keyword>
<sequence length="652" mass="67571">MHAGSSLAGSAQSRQFATRGAFSSECLEPWMVCDVCSSRFAPLPHHHVSGNIWLARCDYVSKLLPPSEFSARMDAVVREAAQSPNSGSKDEDSRGGRYSMDHWLLSHPSVVPCDVYAAPQPGRSGDGTAARAGALPHRTRRLPAAQRGSHVGAWTSADAAAARWTPELSLPPRRPSTAAPARELWQWRVFEWRPGRGAEDKRAAVAMASSAALLAEFVGTFILVFTVGCNVVTAVDTWAGVSIACALMVAIYTRRDALAPISGANFNPAVSVALGISRKLEWKDVGLYTVTQVLAGACAGLSYRGLLGAGFALEPTAGFGFWQAGLCELLYTFMLCFVVLNTACSTANAGNHQFYGLSIGFVIVAGAYGAGVVSGGCFNPAVALGIEAGSLSFGYSPVYIAFELTGAALASALYVVVRPDEFELGQPAGRTAKVTSEFLGTYFLVLTVGLNVLGDGEVFSIAASLMCMIFALGDVSGAHFNPAVTAAVWAIGKVDTIEAGIYVCFQMLGAILATATYTVIYAGASTTLAPADGYGLGAAAVAEIFFTFVLCFVVLSVACSPSAQKGGYSEVFGLAIGSCVTVGGYAIGGISGGSLNPAVSFGVASGGAMGGEGTFSDVYTYGLYYALFEVVGGILAAGLYLSTHNAASMVAK</sequence>
<dbReference type="InterPro" id="IPR034294">
    <property type="entry name" value="Aquaporin_transptr"/>
</dbReference>
<evidence type="ECO:0008006" key="10">
    <source>
        <dbReference type="Google" id="ProtNLM"/>
    </source>
</evidence>
<comment type="caution">
    <text evidence="8">The sequence shown here is derived from an EMBL/GenBank/DDBJ whole genome shotgun (WGS) entry which is preliminary data.</text>
</comment>
<keyword evidence="4 7" id="KW-1133">Transmembrane helix</keyword>
<evidence type="ECO:0000256" key="5">
    <source>
        <dbReference type="ARBA" id="ARBA00023136"/>
    </source>
</evidence>
<keyword evidence="3 7" id="KW-0812">Transmembrane</keyword>
<dbReference type="SUPFAM" id="SSF81338">
    <property type="entry name" value="Aquaporin-like"/>
    <property type="match status" value="2"/>
</dbReference>
<comment type="subcellular location">
    <subcellularLocation>
        <location evidence="1">Membrane</location>
        <topology evidence="1">Multi-pass membrane protein</topology>
    </subcellularLocation>
</comment>
<evidence type="ECO:0000256" key="7">
    <source>
        <dbReference type="SAM" id="Phobius"/>
    </source>
</evidence>
<evidence type="ECO:0000256" key="3">
    <source>
        <dbReference type="ARBA" id="ARBA00022692"/>
    </source>
</evidence>
<dbReference type="PANTHER" id="PTHR45724:SF13">
    <property type="entry name" value="AQUAPORIN NIP1-1-RELATED"/>
    <property type="match status" value="1"/>
</dbReference>
<dbReference type="InterPro" id="IPR000425">
    <property type="entry name" value="MIP"/>
</dbReference>